<dbReference type="AlphaFoldDB" id="A0A3N4M5N0"/>
<dbReference type="OrthoDB" id="1493980at2"/>
<sequence length="117" mass="13614">MKHKSLRERLSALFNVSLPISGGSGETIDEPIIISITGCALFVEVQYHVLELIWKSRGLPWEVHKQNLIEHQDRTIDKLVIKTREVSEDHISYRYENFFFDITDCLETKLVQDNDVI</sequence>
<organism evidence="1 2">
    <name type="scientific">Chitinophaga barathri</name>
    <dbReference type="NCBI Taxonomy" id="1647451"/>
    <lineage>
        <taxon>Bacteria</taxon>
        <taxon>Pseudomonadati</taxon>
        <taxon>Bacteroidota</taxon>
        <taxon>Chitinophagia</taxon>
        <taxon>Chitinophagales</taxon>
        <taxon>Chitinophagaceae</taxon>
        <taxon>Chitinophaga</taxon>
    </lineage>
</organism>
<comment type="caution">
    <text evidence="1">The sequence shown here is derived from an EMBL/GenBank/DDBJ whole genome shotgun (WGS) entry which is preliminary data.</text>
</comment>
<proteinExistence type="predicted"/>
<dbReference type="Proteomes" id="UP000279089">
    <property type="component" value="Unassembled WGS sequence"/>
</dbReference>
<gene>
    <name evidence="1" type="ORF">EG028_24195</name>
</gene>
<dbReference type="RefSeq" id="WP_120518874.1">
    <property type="nucleotide sequence ID" value="NZ_QXZY01000015.1"/>
</dbReference>
<evidence type="ECO:0000313" key="2">
    <source>
        <dbReference type="Proteomes" id="UP000279089"/>
    </source>
</evidence>
<protein>
    <submittedName>
        <fullName evidence="1">Uncharacterized protein</fullName>
    </submittedName>
</protein>
<accession>A0A3N4M5N0</accession>
<name>A0A3N4M5N0_9BACT</name>
<keyword evidence="2" id="KW-1185">Reference proteome</keyword>
<dbReference type="EMBL" id="RMBX01000015">
    <property type="protein sequence ID" value="RPD38378.1"/>
    <property type="molecule type" value="Genomic_DNA"/>
</dbReference>
<reference evidence="2" key="1">
    <citation type="submission" date="2018-11" db="EMBL/GenBank/DDBJ databases">
        <title>Chitinophaga lutea sp.nov., isolate from arsenic contaminated soil.</title>
        <authorList>
            <person name="Zong Y."/>
        </authorList>
    </citation>
    <scope>NUCLEOTIDE SEQUENCE [LARGE SCALE GENOMIC DNA]</scope>
    <source>
        <strain evidence="2">YLT18</strain>
    </source>
</reference>
<evidence type="ECO:0000313" key="1">
    <source>
        <dbReference type="EMBL" id="RPD38378.1"/>
    </source>
</evidence>